<feature type="region of interest" description="Disordered" evidence="1">
    <location>
        <begin position="383"/>
        <end position="420"/>
    </location>
</feature>
<feature type="region of interest" description="Disordered" evidence="1">
    <location>
        <begin position="107"/>
        <end position="144"/>
    </location>
</feature>
<proteinExistence type="predicted"/>
<keyword evidence="3" id="KW-1185">Reference proteome</keyword>
<name>A0A7I8WZ75_BURXY</name>
<dbReference type="EMBL" id="CAJFCV020000002">
    <property type="protein sequence ID" value="CAG9102079.1"/>
    <property type="molecule type" value="Genomic_DNA"/>
</dbReference>
<feature type="compositionally biased region" description="Polar residues" evidence="1">
    <location>
        <begin position="391"/>
        <end position="400"/>
    </location>
</feature>
<reference evidence="2" key="1">
    <citation type="submission" date="2020-09" db="EMBL/GenBank/DDBJ databases">
        <authorList>
            <person name="Kikuchi T."/>
        </authorList>
    </citation>
    <scope>NUCLEOTIDE SEQUENCE</scope>
    <source>
        <strain evidence="2">Ka4C1</strain>
    </source>
</reference>
<evidence type="ECO:0000256" key="1">
    <source>
        <dbReference type="SAM" id="MobiDB-lite"/>
    </source>
</evidence>
<gene>
    <name evidence="2" type="ORF">BXYJ_LOCUS5323</name>
</gene>
<protein>
    <submittedName>
        <fullName evidence="2">(pine wood nematode) hypothetical protein</fullName>
    </submittedName>
</protein>
<dbReference type="AlphaFoldDB" id="A0A7I8WZ75"/>
<sequence length="625" mass="67411">MGASAGRLSQVQAESVEQMSRVDSETISRSEYELSSSECSVEMDDLENSITARSGEFVDTAVSYLSQYSPTPSEVSVELGGQIKGLTGPLPDPVQLTDLLQTAASELSTAEDGESLTTCASFSDSENESELKTGVESFAPHPSDPRALITAPAVSAMLEKLDLQTARDQLDDYLNTATADVLTGRDQLDDYLNTATADVLTARDQLHDYLNTATADVLTARGHLDDYLNTATADVLTARDQLHDYLNTATVDVCTGKSELDLSTEEELMTAIDLGGSKDVATAMQRTDSCETGLSDFSVSDYDEVEAETNVEMDELWPQDDLENSITARSGEFVDTAVSYLSQYSPTPSEVSVELGGQIKGLTGPLPDPVQLTDLLQTAASELSTAEDGESLTTCASFSDSENESELKTGVESFAPHPSDPRALITAPAVSAMLEKLDLQTARDQLDDYLNTATADVLTGRDQLDDYLNTATADVLTARDQLHDYLNTATADVLTARGHLDDYLNTATADVLTARDQLHDYLNTATVDVCTGKSELDLSTEEELMTAIDLGGSKDVATAMQRTDSCETGLSDFSVSDYDEVEAETNVEMDELWPQAQIGFLQLRDKIDTPKPEELNFNADPVPYL</sequence>
<dbReference type="Proteomes" id="UP000582659">
    <property type="component" value="Unassembled WGS sequence"/>
</dbReference>
<feature type="compositionally biased region" description="Polar residues" evidence="1">
    <location>
        <begin position="7"/>
        <end position="18"/>
    </location>
</feature>
<dbReference type="OrthoDB" id="10615984at2759"/>
<evidence type="ECO:0000313" key="2">
    <source>
        <dbReference type="EMBL" id="CAD5217930.1"/>
    </source>
</evidence>
<comment type="caution">
    <text evidence="2">The sequence shown here is derived from an EMBL/GenBank/DDBJ whole genome shotgun (WGS) entry which is preliminary data.</text>
</comment>
<accession>A0A7I8WZ75</accession>
<organism evidence="2 3">
    <name type="scientific">Bursaphelenchus xylophilus</name>
    <name type="common">Pinewood nematode worm</name>
    <name type="synonym">Aphelenchoides xylophilus</name>
    <dbReference type="NCBI Taxonomy" id="6326"/>
    <lineage>
        <taxon>Eukaryota</taxon>
        <taxon>Metazoa</taxon>
        <taxon>Ecdysozoa</taxon>
        <taxon>Nematoda</taxon>
        <taxon>Chromadorea</taxon>
        <taxon>Rhabditida</taxon>
        <taxon>Tylenchina</taxon>
        <taxon>Tylenchomorpha</taxon>
        <taxon>Aphelenchoidea</taxon>
        <taxon>Aphelenchoididae</taxon>
        <taxon>Bursaphelenchus</taxon>
    </lineage>
</organism>
<evidence type="ECO:0000313" key="3">
    <source>
        <dbReference type="Proteomes" id="UP000659654"/>
    </source>
</evidence>
<dbReference type="Proteomes" id="UP000659654">
    <property type="component" value="Unassembled WGS sequence"/>
</dbReference>
<feature type="compositionally biased region" description="Polar residues" evidence="1">
    <location>
        <begin position="115"/>
        <end position="124"/>
    </location>
</feature>
<feature type="region of interest" description="Disordered" evidence="1">
    <location>
        <begin position="1"/>
        <end position="40"/>
    </location>
</feature>
<feature type="compositionally biased region" description="Basic and acidic residues" evidence="1">
    <location>
        <begin position="20"/>
        <end position="32"/>
    </location>
</feature>
<dbReference type="EMBL" id="CAJFDI010000002">
    <property type="protein sequence ID" value="CAD5217930.1"/>
    <property type="molecule type" value="Genomic_DNA"/>
</dbReference>